<organism evidence="2 3">
    <name type="scientific">Ectocarpus siliculosus</name>
    <name type="common">Brown alga</name>
    <name type="synonym">Conferva siliculosa</name>
    <dbReference type="NCBI Taxonomy" id="2880"/>
    <lineage>
        <taxon>Eukaryota</taxon>
        <taxon>Sar</taxon>
        <taxon>Stramenopiles</taxon>
        <taxon>Ochrophyta</taxon>
        <taxon>PX clade</taxon>
        <taxon>Phaeophyceae</taxon>
        <taxon>Ectocarpales</taxon>
        <taxon>Ectocarpaceae</taxon>
        <taxon>Ectocarpus</taxon>
    </lineage>
</organism>
<dbReference type="Gene3D" id="1.10.30.50">
    <property type="match status" value="1"/>
</dbReference>
<dbReference type="CDD" id="cd00085">
    <property type="entry name" value="HNHc"/>
    <property type="match status" value="1"/>
</dbReference>
<dbReference type="Proteomes" id="UP000002630">
    <property type="component" value="Linkage Group LG16"/>
</dbReference>
<evidence type="ECO:0000313" key="2">
    <source>
        <dbReference type="EMBL" id="CBN80326.1"/>
    </source>
</evidence>
<dbReference type="OrthoDB" id="425596at2759"/>
<dbReference type="GO" id="GO:0008270">
    <property type="term" value="F:zinc ion binding"/>
    <property type="evidence" value="ECO:0007669"/>
    <property type="project" value="InterPro"/>
</dbReference>
<dbReference type="GO" id="GO:0004519">
    <property type="term" value="F:endonuclease activity"/>
    <property type="evidence" value="ECO:0007669"/>
    <property type="project" value="InterPro"/>
</dbReference>
<evidence type="ECO:0000313" key="3">
    <source>
        <dbReference type="Proteomes" id="UP000002630"/>
    </source>
</evidence>
<dbReference type="InterPro" id="IPR002711">
    <property type="entry name" value="HNH"/>
</dbReference>
<reference evidence="2 3" key="1">
    <citation type="journal article" date="2010" name="Nature">
        <title>The Ectocarpus genome and the independent evolution of multicellularity in brown algae.</title>
        <authorList>
            <person name="Cock J.M."/>
            <person name="Sterck L."/>
            <person name="Rouze P."/>
            <person name="Scornet D."/>
            <person name="Allen A.E."/>
            <person name="Amoutzias G."/>
            <person name="Anthouard V."/>
            <person name="Artiguenave F."/>
            <person name="Aury J.M."/>
            <person name="Badger J.H."/>
            <person name="Beszteri B."/>
            <person name="Billiau K."/>
            <person name="Bonnet E."/>
            <person name="Bothwell J.H."/>
            <person name="Bowler C."/>
            <person name="Boyen C."/>
            <person name="Brownlee C."/>
            <person name="Carrano C.J."/>
            <person name="Charrier B."/>
            <person name="Cho G.Y."/>
            <person name="Coelho S.M."/>
            <person name="Collen J."/>
            <person name="Corre E."/>
            <person name="Da Silva C."/>
            <person name="Delage L."/>
            <person name="Delaroque N."/>
            <person name="Dittami S.M."/>
            <person name="Doulbeau S."/>
            <person name="Elias M."/>
            <person name="Farnham G."/>
            <person name="Gachon C.M."/>
            <person name="Gschloessl B."/>
            <person name="Heesch S."/>
            <person name="Jabbari K."/>
            <person name="Jubin C."/>
            <person name="Kawai H."/>
            <person name="Kimura K."/>
            <person name="Kloareg B."/>
            <person name="Kupper F.C."/>
            <person name="Lang D."/>
            <person name="Le Bail A."/>
            <person name="Leblanc C."/>
            <person name="Lerouge P."/>
            <person name="Lohr M."/>
            <person name="Lopez P.J."/>
            <person name="Martens C."/>
            <person name="Maumus F."/>
            <person name="Michel G."/>
            <person name="Miranda-Saavedra D."/>
            <person name="Morales J."/>
            <person name="Moreau H."/>
            <person name="Motomura T."/>
            <person name="Nagasato C."/>
            <person name="Napoli C.A."/>
            <person name="Nelson D.R."/>
            <person name="Nyvall-Collen P."/>
            <person name="Peters A.F."/>
            <person name="Pommier C."/>
            <person name="Potin P."/>
            <person name="Poulain J."/>
            <person name="Quesneville H."/>
            <person name="Read B."/>
            <person name="Rensing S.A."/>
            <person name="Ritter A."/>
            <person name="Rousvoal S."/>
            <person name="Samanta M."/>
            <person name="Samson G."/>
            <person name="Schroeder D.C."/>
            <person name="Segurens B."/>
            <person name="Strittmatter M."/>
            <person name="Tonon T."/>
            <person name="Tregear J.W."/>
            <person name="Valentin K."/>
            <person name="von Dassow P."/>
            <person name="Yamagishi T."/>
            <person name="Van de Peer Y."/>
            <person name="Wincker P."/>
        </authorList>
    </citation>
    <scope>NUCLEOTIDE SEQUENCE [LARGE SCALE GENOMIC DNA]</scope>
    <source>
        <strain evidence="3">Ec32 / CCAP1310/4</strain>
    </source>
</reference>
<accession>D8LP55</accession>
<dbReference type="InterPro" id="IPR003615">
    <property type="entry name" value="HNH_nuc"/>
</dbReference>
<gene>
    <name evidence="2" type="primary">Nuclease</name>
    <name evidence="2" type="ORF">Esi_0052_0209</name>
</gene>
<dbReference type="Pfam" id="PF01844">
    <property type="entry name" value="HNH"/>
    <property type="match status" value="1"/>
</dbReference>
<evidence type="ECO:0000259" key="1">
    <source>
        <dbReference type="SMART" id="SM00507"/>
    </source>
</evidence>
<dbReference type="EMBL" id="FN649741">
    <property type="protein sequence ID" value="CBN80326.1"/>
    <property type="molecule type" value="Genomic_DNA"/>
</dbReference>
<feature type="domain" description="HNH nuclease" evidence="1">
    <location>
        <begin position="37"/>
        <end position="93"/>
    </location>
</feature>
<dbReference type="SMART" id="SM00507">
    <property type="entry name" value="HNHc"/>
    <property type="match status" value="1"/>
</dbReference>
<dbReference type="InParanoid" id="D8LP55"/>
<proteinExistence type="predicted"/>
<keyword evidence="3" id="KW-1185">Reference proteome</keyword>
<protein>
    <submittedName>
        <fullName evidence="2">EsV-1-16</fullName>
    </submittedName>
</protein>
<dbReference type="GO" id="GO:0003676">
    <property type="term" value="F:nucleic acid binding"/>
    <property type="evidence" value="ECO:0007669"/>
    <property type="project" value="InterPro"/>
</dbReference>
<sequence length="188" mass="20802">MKHLFLPVFSGTGSKPVAYIGPSLNLRPVARKHLTRPQKWAILERQRSRCNSCGDRIRIYPYADCDADHIIGVCRGGKTVPENMNLLCLPCHRRKTCLEAGGLPRTVDVALEPGDTSVYIFTEGVLAYPVDKRTPLEAITNGCALSLLTFNKVDRAYVEPAYGEVDYAKMLAKFAYTPPPTVTFGCQP</sequence>
<name>D8LP55_ECTSI</name>
<dbReference type="AlphaFoldDB" id="D8LP55"/>
<dbReference type="EMBL" id="FN648730">
    <property type="protein sequence ID" value="CBN80326.1"/>
    <property type="molecule type" value="Genomic_DNA"/>
</dbReference>